<dbReference type="SUPFAM" id="SSF54211">
    <property type="entry name" value="Ribosomal protein S5 domain 2-like"/>
    <property type="match status" value="1"/>
</dbReference>
<dbReference type="PANTHER" id="PTHR21569">
    <property type="entry name" value="RIBOSOMAL PROTEIN S9"/>
    <property type="match status" value="1"/>
</dbReference>
<feature type="region of interest" description="Disordered" evidence="5">
    <location>
        <begin position="196"/>
        <end position="219"/>
    </location>
</feature>
<keyword evidence="7" id="KW-1185">Reference proteome</keyword>
<dbReference type="KEGG" id="cput:CONPUDRAFT_101324"/>
<proteinExistence type="inferred from homology"/>
<gene>
    <name evidence="6" type="ORF">CONPUDRAFT_101324</name>
</gene>
<dbReference type="RefSeq" id="XP_007766821.1">
    <property type="nucleotide sequence ID" value="XM_007768631.1"/>
</dbReference>
<dbReference type="Gene3D" id="3.30.230.10">
    <property type="match status" value="1"/>
</dbReference>
<dbReference type="EMBL" id="JH711576">
    <property type="protein sequence ID" value="EIW82883.1"/>
    <property type="molecule type" value="Genomic_DNA"/>
</dbReference>
<name>A0A5M3MUU0_CONPW</name>
<keyword evidence="2 4" id="KW-0689">Ribosomal protein</keyword>
<evidence type="ECO:0008006" key="8">
    <source>
        <dbReference type="Google" id="ProtNLM"/>
    </source>
</evidence>
<dbReference type="GO" id="GO:0005763">
    <property type="term" value="C:mitochondrial small ribosomal subunit"/>
    <property type="evidence" value="ECO:0007669"/>
    <property type="project" value="TreeGrafter"/>
</dbReference>
<dbReference type="PANTHER" id="PTHR21569:SF1">
    <property type="entry name" value="SMALL RIBOSOMAL SUBUNIT PROTEIN US9M"/>
    <property type="match status" value="1"/>
</dbReference>
<evidence type="ECO:0000313" key="7">
    <source>
        <dbReference type="Proteomes" id="UP000053558"/>
    </source>
</evidence>
<dbReference type="Proteomes" id="UP000053558">
    <property type="component" value="Unassembled WGS sequence"/>
</dbReference>
<evidence type="ECO:0000256" key="1">
    <source>
        <dbReference type="ARBA" id="ARBA00005251"/>
    </source>
</evidence>
<evidence type="ECO:0000256" key="4">
    <source>
        <dbReference type="RuleBase" id="RU003815"/>
    </source>
</evidence>
<dbReference type="PROSITE" id="PS00360">
    <property type="entry name" value="RIBOSOMAL_S9"/>
    <property type="match status" value="1"/>
</dbReference>
<feature type="compositionally biased region" description="Low complexity" evidence="5">
    <location>
        <begin position="196"/>
        <end position="208"/>
    </location>
</feature>
<dbReference type="InterPro" id="IPR000754">
    <property type="entry name" value="Ribosomal_uS9"/>
</dbReference>
<dbReference type="Pfam" id="PF00380">
    <property type="entry name" value="Ribosomal_S9"/>
    <property type="match status" value="1"/>
</dbReference>
<dbReference type="OrthoDB" id="10254627at2759"/>
<dbReference type="GO" id="GO:0006412">
    <property type="term" value="P:translation"/>
    <property type="evidence" value="ECO:0007669"/>
    <property type="project" value="InterPro"/>
</dbReference>
<evidence type="ECO:0000313" key="6">
    <source>
        <dbReference type="EMBL" id="EIW82883.1"/>
    </source>
</evidence>
<evidence type="ECO:0000256" key="2">
    <source>
        <dbReference type="ARBA" id="ARBA00022980"/>
    </source>
</evidence>
<evidence type="ECO:0000256" key="5">
    <source>
        <dbReference type="SAM" id="MobiDB-lite"/>
    </source>
</evidence>
<reference evidence="7" key="1">
    <citation type="journal article" date="2012" name="Science">
        <title>The Paleozoic origin of enzymatic lignin decomposition reconstructed from 31 fungal genomes.</title>
        <authorList>
            <person name="Floudas D."/>
            <person name="Binder M."/>
            <person name="Riley R."/>
            <person name="Barry K."/>
            <person name="Blanchette R.A."/>
            <person name="Henrissat B."/>
            <person name="Martinez A.T."/>
            <person name="Otillar R."/>
            <person name="Spatafora J.W."/>
            <person name="Yadav J.S."/>
            <person name="Aerts A."/>
            <person name="Benoit I."/>
            <person name="Boyd A."/>
            <person name="Carlson A."/>
            <person name="Copeland A."/>
            <person name="Coutinho P.M."/>
            <person name="de Vries R.P."/>
            <person name="Ferreira P."/>
            <person name="Findley K."/>
            <person name="Foster B."/>
            <person name="Gaskell J."/>
            <person name="Glotzer D."/>
            <person name="Gorecki P."/>
            <person name="Heitman J."/>
            <person name="Hesse C."/>
            <person name="Hori C."/>
            <person name="Igarashi K."/>
            <person name="Jurgens J.A."/>
            <person name="Kallen N."/>
            <person name="Kersten P."/>
            <person name="Kohler A."/>
            <person name="Kuees U."/>
            <person name="Kumar T.K.A."/>
            <person name="Kuo A."/>
            <person name="LaButti K."/>
            <person name="Larrondo L.F."/>
            <person name="Lindquist E."/>
            <person name="Ling A."/>
            <person name="Lombard V."/>
            <person name="Lucas S."/>
            <person name="Lundell T."/>
            <person name="Martin R."/>
            <person name="McLaughlin D.J."/>
            <person name="Morgenstern I."/>
            <person name="Morin E."/>
            <person name="Murat C."/>
            <person name="Nagy L.G."/>
            <person name="Nolan M."/>
            <person name="Ohm R.A."/>
            <person name="Patyshakuliyeva A."/>
            <person name="Rokas A."/>
            <person name="Ruiz-Duenas F.J."/>
            <person name="Sabat G."/>
            <person name="Salamov A."/>
            <person name="Samejima M."/>
            <person name="Schmutz J."/>
            <person name="Slot J.C."/>
            <person name="St John F."/>
            <person name="Stenlid J."/>
            <person name="Sun H."/>
            <person name="Sun S."/>
            <person name="Syed K."/>
            <person name="Tsang A."/>
            <person name="Wiebenga A."/>
            <person name="Young D."/>
            <person name="Pisabarro A."/>
            <person name="Eastwood D.C."/>
            <person name="Martin F."/>
            <person name="Cullen D."/>
            <person name="Grigoriev I.V."/>
            <person name="Hibbett D.S."/>
        </authorList>
    </citation>
    <scope>NUCLEOTIDE SEQUENCE [LARGE SCALE GENOMIC DNA]</scope>
    <source>
        <strain evidence="7">RWD-64-598 SS2</strain>
    </source>
</reference>
<accession>A0A5M3MUU0</accession>
<dbReference type="InterPro" id="IPR020574">
    <property type="entry name" value="Ribosomal_uS9_CS"/>
</dbReference>
<evidence type="ECO:0000256" key="3">
    <source>
        <dbReference type="ARBA" id="ARBA00023274"/>
    </source>
</evidence>
<dbReference type="InterPro" id="IPR014721">
    <property type="entry name" value="Ribsml_uS5_D2-typ_fold_subgr"/>
</dbReference>
<dbReference type="InterPro" id="IPR020568">
    <property type="entry name" value="Ribosomal_Su5_D2-typ_SF"/>
</dbReference>
<sequence>MRGLQLLARPAIRGYASTARPYVPPAQLANVAPASAPQKPRPESPSFFTVRPAYYDQLYELNQALSLSRRALRSQCLLPLPPFARDALRPMPSMWRTRGDLSDVMSTPLSNTRYKSITSVLDQLHECRRIAWTAGSLELAVGISDVLTSFEHRNLDAVTNRKRKERPLDEHGRSYTVGRRKTSSARVWMIPVQHDASASTSAPASETVAPPPTPAQASVNNDIDALFGSSADRTSEPASTALAAAPILSSPAQSAPPVKLAEVLVNNIPIHEYFQNPTDRARIVRPLTLTGSLPAYNIFAIVRGGGLSGQSGAIAHAISKGIVVHDARQEIKDILKKAKLLRRDPRMVERKKTGLEKARKRRAWVRR</sequence>
<organism evidence="6 7">
    <name type="scientific">Coniophora puteana (strain RWD-64-598)</name>
    <name type="common">Brown rot fungus</name>
    <dbReference type="NCBI Taxonomy" id="741705"/>
    <lineage>
        <taxon>Eukaryota</taxon>
        <taxon>Fungi</taxon>
        <taxon>Dikarya</taxon>
        <taxon>Basidiomycota</taxon>
        <taxon>Agaricomycotina</taxon>
        <taxon>Agaricomycetes</taxon>
        <taxon>Agaricomycetidae</taxon>
        <taxon>Boletales</taxon>
        <taxon>Coniophorineae</taxon>
        <taxon>Coniophoraceae</taxon>
        <taxon>Coniophora</taxon>
    </lineage>
</organism>
<protein>
    <recommendedName>
        <fullName evidence="8">Ribosomal protein S5 domain 2-like protein</fullName>
    </recommendedName>
</protein>
<dbReference type="GO" id="GO:0003723">
    <property type="term" value="F:RNA binding"/>
    <property type="evidence" value="ECO:0007669"/>
    <property type="project" value="TreeGrafter"/>
</dbReference>
<dbReference type="GeneID" id="19198287"/>
<dbReference type="GO" id="GO:0003735">
    <property type="term" value="F:structural constituent of ribosome"/>
    <property type="evidence" value="ECO:0007669"/>
    <property type="project" value="InterPro"/>
</dbReference>
<dbReference type="AlphaFoldDB" id="A0A5M3MUU0"/>
<dbReference type="OMA" id="ARVWVIA"/>
<comment type="caution">
    <text evidence="6">The sequence shown here is derived from an EMBL/GenBank/DDBJ whole genome shotgun (WGS) entry which is preliminary data.</text>
</comment>
<comment type="similarity">
    <text evidence="1 4">Belongs to the universal ribosomal protein uS9 family.</text>
</comment>
<keyword evidence="3 4" id="KW-0687">Ribonucleoprotein</keyword>